<dbReference type="InterPro" id="IPR017871">
    <property type="entry name" value="ABC_transporter-like_CS"/>
</dbReference>
<dbReference type="InterPro" id="IPR027417">
    <property type="entry name" value="P-loop_NTPase"/>
</dbReference>
<dbReference type="SUPFAM" id="SSF90123">
    <property type="entry name" value="ABC transporter transmembrane region"/>
    <property type="match status" value="1"/>
</dbReference>
<comment type="similarity">
    <text evidence="2">Belongs to the ABC transporter superfamily.</text>
</comment>
<dbReference type="AlphaFoldDB" id="A0A2S9QFW3"/>
<feature type="transmembrane region" description="Helical" evidence="9">
    <location>
        <begin position="21"/>
        <end position="41"/>
    </location>
</feature>
<keyword evidence="3 9" id="KW-0812">Transmembrane</keyword>
<dbReference type="GO" id="GO:0034040">
    <property type="term" value="F:ATPase-coupled lipid transmembrane transporter activity"/>
    <property type="evidence" value="ECO:0007669"/>
    <property type="project" value="TreeGrafter"/>
</dbReference>
<dbReference type="SMART" id="SM00382">
    <property type="entry name" value="AAA"/>
    <property type="match status" value="1"/>
</dbReference>
<dbReference type="CDD" id="cd18552">
    <property type="entry name" value="ABC_6TM_MsbA_like"/>
    <property type="match status" value="1"/>
</dbReference>
<gene>
    <name evidence="12" type="ORF">C5L14_10220</name>
</gene>
<keyword evidence="13" id="KW-1185">Reference proteome</keyword>
<keyword evidence="7 9" id="KW-0472">Membrane</keyword>
<dbReference type="RefSeq" id="WP_105861904.1">
    <property type="nucleotide sequence ID" value="NZ_PUEJ01000003.1"/>
</dbReference>
<dbReference type="InterPro" id="IPR036640">
    <property type="entry name" value="ABC1_TM_sf"/>
</dbReference>
<evidence type="ECO:0000256" key="9">
    <source>
        <dbReference type="SAM" id="Phobius"/>
    </source>
</evidence>
<comment type="caution">
    <text evidence="12">The sequence shown here is derived from an EMBL/GenBank/DDBJ whole genome shotgun (WGS) entry which is preliminary data.</text>
</comment>
<dbReference type="InterPro" id="IPR003439">
    <property type="entry name" value="ABC_transporter-like_ATP-bd"/>
</dbReference>
<evidence type="ECO:0000256" key="1">
    <source>
        <dbReference type="ARBA" id="ARBA00004651"/>
    </source>
</evidence>
<dbReference type="InterPro" id="IPR039421">
    <property type="entry name" value="Type_1_exporter"/>
</dbReference>
<evidence type="ECO:0000256" key="6">
    <source>
        <dbReference type="ARBA" id="ARBA00022989"/>
    </source>
</evidence>
<evidence type="ECO:0000256" key="4">
    <source>
        <dbReference type="ARBA" id="ARBA00022741"/>
    </source>
</evidence>
<evidence type="ECO:0000256" key="5">
    <source>
        <dbReference type="ARBA" id="ARBA00022840"/>
    </source>
</evidence>
<dbReference type="PROSITE" id="PS50929">
    <property type="entry name" value="ABC_TM1F"/>
    <property type="match status" value="1"/>
</dbReference>
<dbReference type="SUPFAM" id="SSF52540">
    <property type="entry name" value="P-loop containing nucleoside triphosphate hydrolases"/>
    <property type="match status" value="1"/>
</dbReference>
<dbReference type="PANTHER" id="PTHR24221">
    <property type="entry name" value="ATP-BINDING CASSETTE SUB-FAMILY B"/>
    <property type="match status" value="1"/>
</dbReference>
<dbReference type="Pfam" id="PF00005">
    <property type="entry name" value="ABC_tran"/>
    <property type="match status" value="1"/>
</dbReference>
<sequence length="581" mass="62144">MPLLRRLFSDEGSKHTRAYGVAIAAGAIEASMGGLVAWLIGPVIRAMWDKQSMGQIAGFALMVVVVFLVRGAAAYTKDTVLARIGNSIIASVQQRLFDHVVKQDMAYFTARHSTEMVASNTFVANSSRIASNLLVTSISNVLQVGALIAVMIMRDPLLALSALVVMPPAVLGIRYITKRIRRVVKRQYQSTAQITGIIQETSQGIRVVKSFGMEQAMRARMAAGVAEAQAAANKMAGLGNRSGPIMETMAGFAVAAVIVYGGWRITAGQLTVDELISFLFAFLTAYAPSKALARVNVDLNAAVAGVSMFYDIIDQPAREGAGESKKPSFVNKGGHIVFDHVSFGYKQDEPVLNDLSLVAEAGKTTALVGPSGGGKSTVLNLILRFYEPGAGTIRIDEQDIASVSVASLRSAMAYVGQDVFLFAGTIRENIAFGRPGASQEAIEAAAKAAHAHDFIVDFDREYDTEVGERGLQLSGGQRARIAIARAILRDASIILLDEATAALDSQSEQAVQNALDDLCAGRTVVVIAHRLQTIQEADKICVIDAGRLVEEGSHEELLARAGRYAALHAVQFRDEPQLLPI</sequence>
<dbReference type="GO" id="GO:0016887">
    <property type="term" value="F:ATP hydrolysis activity"/>
    <property type="evidence" value="ECO:0007669"/>
    <property type="project" value="InterPro"/>
</dbReference>
<dbReference type="InterPro" id="IPR003593">
    <property type="entry name" value="AAA+_ATPase"/>
</dbReference>
<feature type="transmembrane region" description="Helical" evidence="9">
    <location>
        <begin position="158"/>
        <end position="177"/>
    </location>
</feature>
<evidence type="ECO:0000259" key="10">
    <source>
        <dbReference type="PROSITE" id="PS50893"/>
    </source>
</evidence>
<evidence type="ECO:0000259" key="11">
    <source>
        <dbReference type="PROSITE" id="PS50929"/>
    </source>
</evidence>
<evidence type="ECO:0000313" key="13">
    <source>
        <dbReference type="Proteomes" id="UP000237682"/>
    </source>
</evidence>
<feature type="transmembrane region" description="Helical" evidence="9">
    <location>
        <begin position="53"/>
        <end position="73"/>
    </location>
</feature>
<evidence type="ECO:0000256" key="7">
    <source>
        <dbReference type="ARBA" id="ARBA00023136"/>
    </source>
</evidence>
<comment type="function">
    <text evidence="8">Part of an ABC transporter complex. Transmembrane domains (TMD) form a pore in the inner membrane and the ATP-binding domain (NBD) is responsible for energy generation.</text>
</comment>
<dbReference type="GO" id="GO:0005524">
    <property type="term" value="F:ATP binding"/>
    <property type="evidence" value="ECO:0007669"/>
    <property type="project" value="UniProtKB-KW"/>
</dbReference>
<reference evidence="12 13" key="1">
    <citation type="submission" date="2018-02" db="EMBL/GenBank/DDBJ databases">
        <title>Whole genome sequencing of endophytic bacterium.</title>
        <authorList>
            <person name="Eedara R."/>
            <person name="Podile A.R."/>
        </authorList>
    </citation>
    <scope>NUCLEOTIDE SEQUENCE [LARGE SCALE GENOMIC DNA]</scope>
    <source>
        <strain evidence="12 13">RP1T</strain>
    </source>
</reference>
<dbReference type="PROSITE" id="PS50893">
    <property type="entry name" value="ABC_TRANSPORTER_2"/>
    <property type="match status" value="1"/>
</dbReference>
<dbReference type="EMBL" id="PUEJ01000003">
    <property type="protein sequence ID" value="PRH88238.1"/>
    <property type="molecule type" value="Genomic_DNA"/>
</dbReference>
<keyword evidence="5 12" id="KW-0067">ATP-binding</keyword>
<feature type="domain" description="ABC transporter" evidence="10">
    <location>
        <begin position="336"/>
        <end position="570"/>
    </location>
</feature>
<proteinExistence type="inferred from homology"/>
<feature type="transmembrane region" description="Helical" evidence="9">
    <location>
        <begin position="133"/>
        <end position="152"/>
    </location>
</feature>
<feature type="transmembrane region" description="Helical" evidence="9">
    <location>
        <begin position="244"/>
        <end position="263"/>
    </location>
</feature>
<keyword evidence="6 9" id="KW-1133">Transmembrane helix</keyword>
<dbReference type="OrthoDB" id="9804259at2"/>
<dbReference type="PANTHER" id="PTHR24221:SF654">
    <property type="entry name" value="ATP-BINDING CASSETTE SUB-FAMILY B MEMBER 6"/>
    <property type="match status" value="1"/>
</dbReference>
<comment type="subcellular location">
    <subcellularLocation>
        <location evidence="1">Cell membrane</location>
        <topology evidence="1">Multi-pass membrane protein</topology>
    </subcellularLocation>
</comment>
<dbReference type="PROSITE" id="PS00211">
    <property type="entry name" value="ABC_TRANSPORTER_1"/>
    <property type="match status" value="1"/>
</dbReference>
<accession>A0A2S9QFW3</accession>
<dbReference type="Pfam" id="PF00664">
    <property type="entry name" value="ABC_membrane"/>
    <property type="match status" value="1"/>
</dbReference>
<dbReference type="Gene3D" id="3.40.50.300">
    <property type="entry name" value="P-loop containing nucleotide triphosphate hydrolases"/>
    <property type="match status" value="1"/>
</dbReference>
<evidence type="ECO:0000313" key="12">
    <source>
        <dbReference type="EMBL" id="PRH88238.1"/>
    </source>
</evidence>
<dbReference type="GO" id="GO:0005886">
    <property type="term" value="C:plasma membrane"/>
    <property type="evidence" value="ECO:0007669"/>
    <property type="project" value="UniProtKB-SubCell"/>
</dbReference>
<evidence type="ECO:0000256" key="2">
    <source>
        <dbReference type="ARBA" id="ARBA00005417"/>
    </source>
</evidence>
<evidence type="ECO:0000256" key="3">
    <source>
        <dbReference type="ARBA" id="ARBA00022692"/>
    </source>
</evidence>
<evidence type="ECO:0000256" key="8">
    <source>
        <dbReference type="ARBA" id="ARBA00024725"/>
    </source>
</evidence>
<dbReference type="GO" id="GO:0140359">
    <property type="term" value="F:ABC-type transporter activity"/>
    <property type="evidence" value="ECO:0007669"/>
    <property type="project" value="InterPro"/>
</dbReference>
<dbReference type="InterPro" id="IPR011527">
    <property type="entry name" value="ABC1_TM_dom"/>
</dbReference>
<dbReference type="FunFam" id="3.40.50.300:FF:000218">
    <property type="entry name" value="Multidrug ABC transporter ATP-binding protein"/>
    <property type="match status" value="1"/>
</dbReference>
<organism evidence="12 13">
    <name type="scientific">Labrys okinawensis</name>
    <dbReference type="NCBI Taxonomy" id="346911"/>
    <lineage>
        <taxon>Bacteria</taxon>
        <taxon>Pseudomonadati</taxon>
        <taxon>Pseudomonadota</taxon>
        <taxon>Alphaproteobacteria</taxon>
        <taxon>Hyphomicrobiales</taxon>
        <taxon>Xanthobacteraceae</taxon>
        <taxon>Labrys</taxon>
    </lineage>
</organism>
<keyword evidence="4" id="KW-0547">Nucleotide-binding</keyword>
<feature type="domain" description="ABC transmembrane type-1" evidence="11">
    <location>
        <begin position="21"/>
        <end position="301"/>
    </location>
</feature>
<dbReference type="Proteomes" id="UP000237682">
    <property type="component" value="Unassembled WGS sequence"/>
</dbReference>
<name>A0A2S9QFW3_9HYPH</name>
<protein>
    <submittedName>
        <fullName evidence="12">ABC transporter ATP-binding protein</fullName>
    </submittedName>
</protein>
<dbReference type="Gene3D" id="1.20.1560.10">
    <property type="entry name" value="ABC transporter type 1, transmembrane domain"/>
    <property type="match status" value="1"/>
</dbReference>